<reference evidence="8" key="1">
    <citation type="journal article" date="2019" name="Int. J. Syst. Evol. Microbiol.">
        <title>The Global Catalogue of Microorganisms (GCM) 10K type strain sequencing project: providing services to taxonomists for standard genome sequencing and annotation.</title>
        <authorList>
            <consortium name="The Broad Institute Genomics Platform"/>
            <consortium name="The Broad Institute Genome Sequencing Center for Infectious Disease"/>
            <person name="Wu L."/>
            <person name="Ma J."/>
        </authorList>
    </citation>
    <scope>NUCLEOTIDE SEQUENCE [LARGE SCALE GENOMIC DNA]</scope>
    <source>
        <strain evidence="8">JCM 19173</strain>
    </source>
</reference>
<dbReference type="InterPro" id="IPR028081">
    <property type="entry name" value="Leu-bd"/>
</dbReference>
<dbReference type="InterPro" id="IPR000709">
    <property type="entry name" value="Leu_Ile_Val-bd"/>
</dbReference>
<protein>
    <submittedName>
        <fullName evidence="7">Branched chain amino acid ABC transporter substrate-binding protein</fullName>
    </submittedName>
</protein>
<gene>
    <name evidence="7" type="ORF">GCM10010844_28920</name>
</gene>
<proteinExistence type="inferred from homology"/>
<comment type="caution">
    <text evidence="7">The sequence shown here is derived from an EMBL/GenBank/DDBJ whole genome shotgun (WGS) entry which is preliminary data.</text>
</comment>
<evidence type="ECO:0000256" key="3">
    <source>
        <dbReference type="ARBA" id="ARBA00022729"/>
    </source>
</evidence>
<dbReference type="RefSeq" id="WP_189069702.1">
    <property type="nucleotide sequence ID" value="NZ_BMPE01000009.1"/>
</dbReference>
<dbReference type="Proteomes" id="UP000604341">
    <property type="component" value="Unassembled WGS sequence"/>
</dbReference>
<evidence type="ECO:0000313" key="8">
    <source>
        <dbReference type="Proteomes" id="UP000604341"/>
    </source>
</evidence>
<dbReference type="EMBL" id="BMPE01000009">
    <property type="protein sequence ID" value="GGL08342.1"/>
    <property type="molecule type" value="Genomic_DNA"/>
</dbReference>
<evidence type="ECO:0000259" key="6">
    <source>
        <dbReference type="Pfam" id="PF13458"/>
    </source>
</evidence>
<evidence type="ECO:0000256" key="2">
    <source>
        <dbReference type="ARBA" id="ARBA00022448"/>
    </source>
</evidence>
<feature type="signal peptide" evidence="5">
    <location>
        <begin position="1"/>
        <end position="19"/>
    </location>
</feature>
<dbReference type="CDD" id="cd06342">
    <property type="entry name" value="PBP1_ABC_LIVBP-like"/>
    <property type="match status" value="1"/>
</dbReference>
<comment type="similarity">
    <text evidence="1">Belongs to the leucine-binding protein family.</text>
</comment>
<dbReference type="Pfam" id="PF13458">
    <property type="entry name" value="Peripla_BP_6"/>
    <property type="match status" value="1"/>
</dbReference>
<keyword evidence="8" id="KW-1185">Reference proteome</keyword>
<sequence length="380" mass="39961">MKTAALLLLTAALTGTASAQTTIKLATISPLSGPQSDMGLQLRNGTQLAVNAYKAKFKALGFDLQLVAYDDQADPATGTAAARKLVADRDILAVVGTLNSGVAIPVSSVLASSHVTMVSPLNTANEVTDRGLKNVNRIVARVDAQGPAAARFMINSLKVRKVYLLNDKTTFGEGLAGEVERALQAGGVQILANEGTEEKTDFFSVVAKIKLQKPDAIYFGGMYSQAGVFAKQLREAGILTPIVGGDGFDSADLLTIAGAGAERIYFTTIAAPPASLPAAATLATQYQKTFSRPLQGFGMFSYDAASVALQGILAAMPAKGTRPSREQVERATRNLTVTGLISGTVSFNSVGDRRNVKLYVLQVTNKTFKLDTTVDVVSRP</sequence>
<dbReference type="PANTHER" id="PTHR47151">
    <property type="entry name" value="LEU/ILE/VAL-BINDING ABC TRANSPORTER SUBUNIT"/>
    <property type="match status" value="1"/>
</dbReference>
<keyword evidence="4" id="KW-0029">Amino-acid transport</keyword>
<keyword evidence="2" id="KW-0813">Transport</keyword>
<evidence type="ECO:0000256" key="5">
    <source>
        <dbReference type="SAM" id="SignalP"/>
    </source>
</evidence>
<accession>A0ABQ2FMU4</accession>
<dbReference type="Gene3D" id="3.40.50.2300">
    <property type="match status" value="2"/>
</dbReference>
<evidence type="ECO:0000256" key="4">
    <source>
        <dbReference type="ARBA" id="ARBA00022970"/>
    </source>
</evidence>
<feature type="chain" id="PRO_5047203176" evidence="5">
    <location>
        <begin position="20"/>
        <end position="380"/>
    </location>
</feature>
<evidence type="ECO:0000313" key="7">
    <source>
        <dbReference type="EMBL" id="GGL08342.1"/>
    </source>
</evidence>
<evidence type="ECO:0000256" key="1">
    <source>
        <dbReference type="ARBA" id="ARBA00010062"/>
    </source>
</evidence>
<keyword evidence="3 5" id="KW-0732">Signal</keyword>
<feature type="domain" description="Leucine-binding protein" evidence="6">
    <location>
        <begin position="22"/>
        <end position="365"/>
    </location>
</feature>
<dbReference type="SUPFAM" id="SSF53822">
    <property type="entry name" value="Periplasmic binding protein-like I"/>
    <property type="match status" value="1"/>
</dbReference>
<dbReference type="InterPro" id="IPR028082">
    <property type="entry name" value="Peripla_BP_I"/>
</dbReference>
<organism evidence="7 8">
    <name type="scientific">Deinococcus radiotolerans</name>
    <dbReference type="NCBI Taxonomy" id="1309407"/>
    <lineage>
        <taxon>Bacteria</taxon>
        <taxon>Thermotogati</taxon>
        <taxon>Deinococcota</taxon>
        <taxon>Deinococci</taxon>
        <taxon>Deinococcales</taxon>
        <taxon>Deinococcaceae</taxon>
        <taxon>Deinococcus</taxon>
    </lineage>
</organism>
<name>A0ABQ2FMU4_9DEIO</name>
<dbReference type="PRINTS" id="PR00337">
    <property type="entry name" value="LEUILEVALBP"/>
</dbReference>
<dbReference type="PANTHER" id="PTHR47151:SF2">
    <property type="entry name" value="AMINO ACID BINDING PROTEIN"/>
    <property type="match status" value="1"/>
</dbReference>